<dbReference type="AlphaFoldDB" id="A0A4C1WXU5"/>
<sequence>MHLRNAAAAIIQPFLIADSVLGTLRQWNPDNVVLAATDAGRRGARPPACGGIAMCRCQGDIFEGFILIAEDDGDEEIKNYYYRDRNTTTRGASLKSHLYCIIAMFINNSRHMPFFRHLRLTHTTLPVRFRKVEGRSTLVGHAPAEQWRGEARLAETHRRVTP</sequence>
<evidence type="ECO:0000313" key="1">
    <source>
        <dbReference type="EMBL" id="GBP56288.1"/>
    </source>
</evidence>
<comment type="caution">
    <text evidence="1">The sequence shown here is derived from an EMBL/GenBank/DDBJ whole genome shotgun (WGS) entry which is preliminary data.</text>
</comment>
<dbReference type="EMBL" id="BGZK01000688">
    <property type="protein sequence ID" value="GBP56288.1"/>
    <property type="molecule type" value="Genomic_DNA"/>
</dbReference>
<evidence type="ECO:0000313" key="2">
    <source>
        <dbReference type="Proteomes" id="UP000299102"/>
    </source>
</evidence>
<protein>
    <submittedName>
        <fullName evidence="1">Uncharacterized protein</fullName>
    </submittedName>
</protein>
<gene>
    <name evidence="1" type="ORF">EVAR_37363_1</name>
</gene>
<reference evidence="1 2" key="1">
    <citation type="journal article" date="2019" name="Commun. Biol.">
        <title>The bagworm genome reveals a unique fibroin gene that provides high tensile strength.</title>
        <authorList>
            <person name="Kono N."/>
            <person name="Nakamura H."/>
            <person name="Ohtoshi R."/>
            <person name="Tomita M."/>
            <person name="Numata K."/>
            <person name="Arakawa K."/>
        </authorList>
    </citation>
    <scope>NUCLEOTIDE SEQUENCE [LARGE SCALE GENOMIC DNA]</scope>
</reference>
<proteinExistence type="predicted"/>
<accession>A0A4C1WXU5</accession>
<keyword evidence="2" id="KW-1185">Reference proteome</keyword>
<dbReference type="Proteomes" id="UP000299102">
    <property type="component" value="Unassembled WGS sequence"/>
</dbReference>
<name>A0A4C1WXU5_EUMVA</name>
<organism evidence="1 2">
    <name type="scientific">Eumeta variegata</name>
    <name type="common">Bagworm moth</name>
    <name type="synonym">Eumeta japonica</name>
    <dbReference type="NCBI Taxonomy" id="151549"/>
    <lineage>
        <taxon>Eukaryota</taxon>
        <taxon>Metazoa</taxon>
        <taxon>Ecdysozoa</taxon>
        <taxon>Arthropoda</taxon>
        <taxon>Hexapoda</taxon>
        <taxon>Insecta</taxon>
        <taxon>Pterygota</taxon>
        <taxon>Neoptera</taxon>
        <taxon>Endopterygota</taxon>
        <taxon>Lepidoptera</taxon>
        <taxon>Glossata</taxon>
        <taxon>Ditrysia</taxon>
        <taxon>Tineoidea</taxon>
        <taxon>Psychidae</taxon>
        <taxon>Oiketicinae</taxon>
        <taxon>Eumeta</taxon>
    </lineage>
</organism>